<dbReference type="AlphaFoldDB" id="A0A1G9X3V9"/>
<keyword evidence="1" id="KW-1133">Transmembrane helix</keyword>
<accession>A0A1G9X3V9</accession>
<protein>
    <submittedName>
        <fullName evidence="2">Uncharacterized protein</fullName>
    </submittedName>
</protein>
<feature type="transmembrane region" description="Helical" evidence="1">
    <location>
        <begin position="59"/>
        <end position="76"/>
    </location>
</feature>
<gene>
    <name evidence="2" type="ORF">SAMN04488090_4547</name>
</gene>
<keyword evidence="3" id="KW-1185">Reference proteome</keyword>
<dbReference type="RefSeq" id="WP_093208110.1">
    <property type="nucleotide sequence ID" value="NZ_FNGS01000010.1"/>
</dbReference>
<feature type="transmembrane region" description="Helical" evidence="1">
    <location>
        <begin position="32"/>
        <end position="52"/>
    </location>
</feature>
<feature type="transmembrane region" description="Helical" evidence="1">
    <location>
        <begin position="105"/>
        <end position="124"/>
    </location>
</feature>
<organism evidence="2 3">
    <name type="scientific">Siphonobacter aquaeclarae</name>
    <dbReference type="NCBI Taxonomy" id="563176"/>
    <lineage>
        <taxon>Bacteria</taxon>
        <taxon>Pseudomonadati</taxon>
        <taxon>Bacteroidota</taxon>
        <taxon>Cytophagia</taxon>
        <taxon>Cytophagales</taxon>
        <taxon>Cytophagaceae</taxon>
        <taxon>Siphonobacter</taxon>
    </lineage>
</organism>
<dbReference type="STRING" id="563176.SAMN04488090_4547"/>
<evidence type="ECO:0000313" key="3">
    <source>
        <dbReference type="Proteomes" id="UP000198901"/>
    </source>
</evidence>
<dbReference type="EMBL" id="FNGS01000010">
    <property type="protein sequence ID" value="SDM91439.1"/>
    <property type="molecule type" value="Genomic_DNA"/>
</dbReference>
<name>A0A1G9X3V9_9BACT</name>
<reference evidence="2 3" key="1">
    <citation type="submission" date="2016-10" db="EMBL/GenBank/DDBJ databases">
        <authorList>
            <person name="de Groot N.N."/>
        </authorList>
    </citation>
    <scope>NUCLEOTIDE SEQUENCE [LARGE SCALE GENOMIC DNA]</scope>
    <source>
        <strain evidence="2 3">DSM 21668</strain>
    </source>
</reference>
<proteinExistence type="predicted"/>
<keyword evidence="1" id="KW-0812">Transmembrane</keyword>
<sequence length="136" mass="15544">MKKYLEVSVLLLLSLCFHFVTCEGKGIAIPAAFSLLLLFVYYTQVMDISGLLKAVLESLPLLFFVVSQVALFWRPGTLRGVQWVKLLPPFWFLVREGQGGLDCPWHHTIFWGPVALYLLVFLLFRLKERAEKSDPA</sequence>
<evidence type="ECO:0000313" key="2">
    <source>
        <dbReference type="EMBL" id="SDM91439.1"/>
    </source>
</evidence>
<evidence type="ECO:0000256" key="1">
    <source>
        <dbReference type="SAM" id="Phobius"/>
    </source>
</evidence>
<keyword evidence="1" id="KW-0472">Membrane</keyword>
<dbReference type="Proteomes" id="UP000198901">
    <property type="component" value="Unassembled WGS sequence"/>
</dbReference>